<dbReference type="PANTHER" id="PTHR47074:SF11">
    <property type="entry name" value="REVERSE TRANSCRIPTASE-LIKE PROTEIN"/>
    <property type="match status" value="1"/>
</dbReference>
<evidence type="ECO:0008006" key="3">
    <source>
        <dbReference type="Google" id="ProtNLM"/>
    </source>
</evidence>
<dbReference type="AlphaFoldDB" id="A0AAD8IEC7"/>
<dbReference type="EMBL" id="JAUIZM010000005">
    <property type="protein sequence ID" value="KAK1384337.1"/>
    <property type="molecule type" value="Genomic_DNA"/>
</dbReference>
<proteinExistence type="predicted"/>
<dbReference type="CDD" id="cd06222">
    <property type="entry name" value="RNase_H_like"/>
    <property type="match status" value="1"/>
</dbReference>
<dbReference type="InterPro" id="IPR052929">
    <property type="entry name" value="RNase_H-like_EbsB-rel"/>
</dbReference>
<keyword evidence="2" id="KW-1185">Reference proteome</keyword>
<evidence type="ECO:0000313" key="1">
    <source>
        <dbReference type="EMBL" id="KAK1384337.1"/>
    </source>
</evidence>
<protein>
    <recommendedName>
        <fullName evidence="3">RNase H type-1 domain-containing protein</fullName>
    </recommendedName>
</protein>
<dbReference type="InterPro" id="IPR044730">
    <property type="entry name" value="RNase_H-like_dom_plant"/>
</dbReference>
<reference evidence="1" key="2">
    <citation type="submission" date="2023-05" db="EMBL/GenBank/DDBJ databases">
        <authorList>
            <person name="Schelkunov M.I."/>
        </authorList>
    </citation>
    <scope>NUCLEOTIDE SEQUENCE</scope>
    <source>
        <strain evidence="1">Hsosn_3</strain>
        <tissue evidence="1">Leaf</tissue>
    </source>
</reference>
<gene>
    <name evidence="1" type="ORF">POM88_022072</name>
</gene>
<dbReference type="Proteomes" id="UP001237642">
    <property type="component" value="Unassembled WGS sequence"/>
</dbReference>
<sequence length="150" mass="16953">MKYTRSFNLLMTSLINNRINCDEGFSSNRASYGVVVRSSNGQIIDGVAHVNKCYFFLTVAIWKACQLATGSNFKHAIIESNCKLDVSFSSSQDAPPWQISINLSFAFALRSCNRVAHWIAQQTLMDKLPCNWIVDPPHYFVSFSRTDMQS</sequence>
<accession>A0AAD8IEC7</accession>
<organism evidence="1 2">
    <name type="scientific">Heracleum sosnowskyi</name>
    <dbReference type="NCBI Taxonomy" id="360622"/>
    <lineage>
        <taxon>Eukaryota</taxon>
        <taxon>Viridiplantae</taxon>
        <taxon>Streptophyta</taxon>
        <taxon>Embryophyta</taxon>
        <taxon>Tracheophyta</taxon>
        <taxon>Spermatophyta</taxon>
        <taxon>Magnoliopsida</taxon>
        <taxon>eudicotyledons</taxon>
        <taxon>Gunneridae</taxon>
        <taxon>Pentapetalae</taxon>
        <taxon>asterids</taxon>
        <taxon>campanulids</taxon>
        <taxon>Apiales</taxon>
        <taxon>Apiaceae</taxon>
        <taxon>Apioideae</taxon>
        <taxon>apioid superclade</taxon>
        <taxon>Tordylieae</taxon>
        <taxon>Tordyliinae</taxon>
        <taxon>Heracleum</taxon>
    </lineage>
</organism>
<evidence type="ECO:0000313" key="2">
    <source>
        <dbReference type="Proteomes" id="UP001237642"/>
    </source>
</evidence>
<reference evidence="1" key="1">
    <citation type="submission" date="2023-02" db="EMBL/GenBank/DDBJ databases">
        <title>Genome of toxic invasive species Heracleum sosnowskyi carries increased number of genes despite the absence of recent whole-genome duplications.</title>
        <authorList>
            <person name="Schelkunov M."/>
            <person name="Shtratnikova V."/>
            <person name="Makarenko M."/>
            <person name="Klepikova A."/>
            <person name="Omelchenko D."/>
            <person name="Novikova G."/>
            <person name="Obukhova E."/>
            <person name="Bogdanov V."/>
            <person name="Penin A."/>
            <person name="Logacheva M."/>
        </authorList>
    </citation>
    <scope>NUCLEOTIDE SEQUENCE</scope>
    <source>
        <strain evidence="1">Hsosn_3</strain>
        <tissue evidence="1">Leaf</tissue>
    </source>
</reference>
<comment type="caution">
    <text evidence="1">The sequence shown here is derived from an EMBL/GenBank/DDBJ whole genome shotgun (WGS) entry which is preliminary data.</text>
</comment>
<name>A0AAD8IEC7_9APIA</name>
<dbReference type="PANTHER" id="PTHR47074">
    <property type="entry name" value="BNAC02G40300D PROTEIN"/>
    <property type="match status" value="1"/>
</dbReference>